<dbReference type="RefSeq" id="XP_004996631.1">
    <property type="nucleotide sequence ID" value="XM_004996574.1"/>
</dbReference>
<evidence type="ECO:0000313" key="4">
    <source>
        <dbReference type="Proteomes" id="UP000007799"/>
    </source>
</evidence>
<evidence type="ECO:0000256" key="1">
    <source>
        <dbReference type="SAM" id="Coils"/>
    </source>
</evidence>
<dbReference type="KEGG" id="sre:PTSG_02148"/>
<evidence type="ECO:0000313" key="3">
    <source>
        <dbReference type="EMBL" id="EGD81427.1"/>
    </source>
</evidence>
<organism evidence="3 4">
    <name type="scientific">Salpingoeca rosetta (strain ATCC 50818 / BSB-021)</name>
    <dbReference type="NCBI Taxonomy" id="946362"/>
    <lineage>
        <taxon>Eukaryota</taxon>
        <taxon>Choanoflagellata</taxon>
        <taxon>Craspedida</taxon>
        <taxon>Salpingoecidae</taxon>
        <taxon>Salpingoeca</taxon>
    </lineage>
</organism>
<feature type="compositionally biased region" description="Basic and acidic residues" evidence="2">
    <location>
        <begin position="553"/>
        <end position="566"/>
    </location>
</feature>
<feature type="region of interest" description="Disordered" evidence="2">
    <location>
        <begin position="364"/>
        <end position="387"/>
    </location>
</feature>
<dbReference type="AlphaFoldDB" id="F2U1C5"/>
<feature type="compositionally biased region" description="Low complexity" evidence="2">
    <location>
        <begin position="788"/>
        <end position="806"/>
    </location>
</feature>
<sequence>MGSQAVAKAMWLLSNSPLLEEDEADVGVTAKGNHHVYPAEATRQNTRTRQHQDLEVDLHHTSTTQADISTLGLDMDDLLVQSTSTALHDSHITQHPQQRLFQQLQRRTLQRGQHHSMAPHTSAELTSLAQPYTDETQALPVRASASHRGDRYAVLIRESSSLLPANVRPSAVLYNGDDDAALSDASLADDLMVAGETDDTSGGDGARGDDTELYGDQDAMSLYEEYAADVDDDQAFVPYAWGYQPSTRSRPMGGDADIKAAPADGNDPTLHEDLRQLLQFQQQSHRHPSAGHTTRDHNAARASSILPRRQARRQRQWQPPPPPPRHRVYSNSRTRVYDSATHRRERYSDVGDVEAVDVGVDLGADVGEDADDDVDVDGDRDSHGDAVDEAREEVVRVELAAIADELAQRSSAVRAREKTIHALVDQLTQRTRALAQQKQEVRAAWARVKQKAAEVERQQKQQQQHVEQLAAQRVQALAQQQEEAAAAKTRRAEAELQRLRTTHAQLRRTTAALRDENVQLQAALAEAQRTAQQREQRIAALRTSMHASQHSLVDARGDAVNSRDDEVGCDDEGGDGEGEATDGDDVDGDDDHGGETASGSGSDNEEAKREPRESATNGAHYKTTHPKKRGQNKDAQQHHLKQHQVRKGHELALKQQLHAVTSVARACRVLLALLLRHANVQALVKTCTRLSIREWSVHHHHLNNSLPASLRARAQRRSDAPSLNTRAPLDSTAVVSNGGDGGGGGDGDESDQAPRLLRALLAILRWSADAGDGRTHGNTEEAIGGADGSRVSSGAGGASTSSSTNSISSAAVSVVPFLRMTHWCVQALNASQHKHAYHGSLKRLAAVMRTIEHSSRHEMQQHQLQHGSASTRAGGTSASLATSALTGAGRDARARVRGLSRSHGPLGNSSALWRAHTSRGDGGSGDDGGDGDDSGDDAARALLLAILVQLQCTSQADAIVRLFNNLSAVLHHFAAYSEFLSVQGLEVMRMCLLVATPSTLRCTVDLLLLLCLEQAHRPANAAAMSSLLCTRPWLRALRSAVDVSLEHQGADPDRHDTAVLEKILVICEHIAQRESKAGDVFSGAGVTEALVRLQQLYGRSHRFVGSTISTILTCLNTTPQRTARAQDSS</sequence>
<keyword evidence="4" id="KW-1185">Reference proteome</keyword>
<feature type="region of interest" description="Disordered" evidence="2">
    <location>
        <begin position="855"/>
        <end position="877"/>
    </location>
</feature>
<feature type="region of interest" description="Disordered" evidence="2">
    <location>
        <begin position="898"/>
        <end position="933"/>
    </location>
</feature>
<accession>F2U1C5</accession>
<name>F2U1C5_SALR5</name>
<reference evidence="3" key="1">
    <citation type="submission" date="2009-08" db="EMBL/GenBank/DDBJ databases">
        <title>Annotation of Salpingoeca rosetta.</title>
        <authorList>
            <consortium name="The Broad Institute Genome Sequencing Platform"/>
            <person name="Russ C."/>
            <person name="Cuomo C."/>
            <person name="Burger G."/>
            <person name="Gray M.W."/>
            <person name="Holland P.W.H."/>
            <person name="King N."/>
            <person name="Lang F.B.F."/>
            <person name="Roger A.J."/>
            <person name="Ruiz-Trillo I."/>
            <person name="Young S.K."/>
            <person name="Zeng Q."/>
            <person name="Gargeya S."/>
            <person name="Alvarado L."/>
            <person name="Berlin A."/>
            <person name="Chapman S.B."/>
            <person name="Chen Z."/>
            <person name="Freedman E."/>
            <person name="Gellesch M."/>
            <person name="Goldberg J."/>
            <person name="Griggs A."/>
            <person name="Gujja S."/>
            <person name="Heilman E."/>
            <person name="Heiman D."/>
            <person name="Howarth C."/>
            <person name="Mehta T."/>
            <person name="Neiman D."/>
            <person name="Pearson M."/>
            <person name="Roberts A."/>
            <person name="Saif S."/>
            <person name="Shea T."/>
            <person name="Shenoy N."/>
            <person name="Sisk P."/>
            <person name="Stolte C."/>
            <person name="Sykes S."/>
            <person name="White J."/>
            <person name="Yandava C."/>
            <person name="Haas B."/>
            <person name="Nusbaum C."/>
            <person name="Birren B."/>
        </authorList>
    </citation>
    <scope>NUCLEOTIDE SEQUENCE</scope>
    <source>
        <strain evidence="3">ATCC 50818</strain>
    </source>
</reference>
<feature type="coiled-coil region" evidence="1">
    <location>
        <begin position="424"/>
        <end position="544"/>
    </location>
</feature>
<feature type="compositionally biased region" description="Basic and acidic residues" evidence="2">
    <location>
        <begin position="377"/>
        <end position="387"/>
    </location>
</feature>
<feature type="region of interest" description="Disordered" evidence="2">
    <location>
        <begin position="711"/>
        <end position="751"/>
    </location>
</feature>
<dbReference type="Proteomes" id="UP000007799">
    <property type="component" value="Unassembled WGS sequence"/>
</dbReference>
<gene>
    <name evidence="3" type="ORF">PTSG_02148</name>
</gene>
<evidence type="ECO:0000256" key="2">
    <source>
        <dbReference type="SAM" id="MobiDB-lite"/>
    </source>
</evidence>
<feature type="compositionally biased region" description="Acidic residues" evidence="2">
    <location>
        <begin position="366"/>
        <end position="376"/>
    </location>
</feature>
<dbReference type="InParanoid" id="F2U1C5"/>
<feature type="region of interest" description="Disordered" evidence="2">
    <location>
        <begin position="545"/>
        <end position="640"/>
    </location>
</feature>
<dbReference type="GeneID" id="16077223"/>
<protein>
    <submittedName>
        <fullName evidence="3">Uncharacterized protein</fullName>
    </submittedName>
</protein>
<feature type="region of interest" description="Disordered" evidence="2">
    <location>
        <begin position="244"/>
        <end position="341"/>
    </location>
</feature>
<keyword evidence="1" id="KW-0175">Coiled coil</keyword>
<feature type="compositionally biased region" description="Low complexity" evidence="2">
    <location>
        <begin position="867"/>
        <end position="877"/>
    </location>
</feature>
<dbReference type="EMBL" id="GL832959">
    <property type="protein sequence ID" value="EGD81427.1"/>
    <property type="molecule type" value="Genomic_DNA"/>
</dbReference>
<feature type="compositionally biased region" description="Acidic residues" evidence="2">
    <location>
        <begin position="567"/>
        <end position="592"/>
    </location>
</feature>
<proteinExistence type="predicted"/>
<feature type="region of interest" description="Disordered" evidence="2">
    <location>
        <begin position="772"/>
        <end position="806"/>
    </location>
</feature>